<dbReference type="RefSeq" id="WP_110680826.1">
    <property type="nucleotide sequence ID" value="NZ_CP154874.1"/>
</dbReference>
<organism evidence="1 2">
    <name type="scientific">Aquipseudomonas alcaligenes</name>
    <name type="common">Pseudomonas alcaligenes</name>
    <dbReference type="NCBI Taxonomy" id="43263"/>
    <lineage>
        <taxon>Bacteria</taxon>
        <taxon>Pseudomonadati</taxon>
        <taxon>Pseudomonadota</taxon>
        <taxon>Gammaproteobacteria</taxon>
        <taxon>Pseudomonadales</taxon>
        <taxon>Pseudomonadaceae</taxon>
        <taxon>Aquipseudomonas</taxon>
    </lineage>
</organism>
<name>A0A2V4L8S1_AQUAC</name>
<proteinExistence type="predicted"/>
<dbReference type="OrthoDB" id="8591518at2"/>
<accession>A0A2V4L8S1</accession>
<sequence length="278" mass="31244">MRLWTGFLAAGLAWVVFAGAGYSLREQPRLEVQSEHLRVRLPLLVQLAYSGGDPFLAANTNVFRSLMVDAKITEGETYRIQGQLQVDAARFNPRHEDNYYVGAAILPWNGQVEAGQFVLLSAARLRDWDMWPAFYYAFNAMYFERDMARAGHWAEVAAQRHPRNAPALRSMAAAWYERGDDPRDAMGILQAMHDQSTDENFRALLQARMQRLAGLSALRQAAVAYRQQHARPPTSLEQLLGYAGLEALPQDPLAIGYSLDQQGQPQLADHLTRGQDSQ</sequence>
<protein>
    <submittedName>
        <fullName evidence="1">Uncharacterized protein</fullName>
    </submittedName>
</protein>
<dbReference type="Proteomes" id="UP000248146">
    <property type="component" value="Unassembled WGS sequence"/>
</dbReference>
<evidence type="ECO:0000313" key="1">
    <source>
        <dbReference type="EMBL" id="PYC28148.1"/>
    </source>
</evidence>
<dbReference type="EMBL" id="QJRX01000002">
    <property type="protein sequence ID" value="PYC28148.1"/>
    <property type="molecule type" value="Genomic_DNA"/>
</dbReference>
<evidence type="ECO:0000313" key="2">
    <source>
        <dbReference type="Proteomes" id="UP000248146"/>
    </source>
</evidence>
<reference evidence="1 2" key="1">
    <citation type="submission" date="2018-06" db="EMBL/GenBank/DDBJ databases">
        <title>Pseudomonas diversity within urban Lake Michigan freshwaters.</title>
        <authorList>
            <person name="Batrich M."/>
            <person name="Hatzopoulos T."/>
            <person name="Putonti C."/>
        </authorList>
    </citation>
    <scope>NUCLEOTIDE SEQUENCE [LARGE SCALE GENOMIC DNA]</scope>
    <source>
        <strain evidence="1 2">MB-090714</strain>
    </source>
</reference>
<dbReference type="AlphaFoldDB" id="A0A2V4L8S1"/>
<comment type="caution">
    <text evidence="1">The sequence shown here is derived from an EMBL/GenBank/DDBJ whole genome shotgun (WGS) entry which is preliminary data.</text>
</comment>
<gene>
    <name evidence="1" type="ORF">DMO17_02940</name>
</gene>